<evidence type="ECO:0000313" key="2">
    <source>
        <dbReference type="EMBL" id="KAK9826080.1"/>
    </source>
</evidence>
<organism evidence="2 3">
    <name type="scientific">Apatococcus lobatus</name>
    <dbReference type="NCBI Taxonomy" id="904363"/>
    <lineage>
        <taxon>Eukaryota</taxon>
        <taxon>Viridiplantae</taxon>
        <taxon>Chlorophyta</taxon>
        <taxon>core chlorophytes</taxon>
        <taxon>Trebouxiophyceae</taxon>
        <taxon>Chlorellales</taxon>
        <taxon>Chlorellaceae</taxon>
        <taxon>Apatococcus</taxon>
    </lineage>
</organism>
<gene>
    <name evidence="2" type="ORF">WJX74_010878</name>
</gene>
<dbReference type="EMBL" id="JALJOS010000022">
    <property type="protein sequence ID" value="KAK9826080.1"/>
    <property type="molecule type" value="Genomic_DNA"/>
</dbReference>
<sequence length="514" mass="54975">MQGSNGTVPGPLDVWELEALSLLLSSKFEHEAREGRAGHLQNNSATGPSVEEDQQGLSVAPWPASPTADSHSKAAEAGTASADSHDSLHASHLGPQPARMSSGKTISSGIPAAGFEPDVACFSDPSVIGQHPSTVCQQIQQEQTVKETDGRYGNKAAYRVQSSKKHRLSTCDAPGLSLQSVQPSRELAAKRKRHLSSRTEAAVGDIVAALQRPSDDRGGASFDRLSAICTLNNLTQLPGNGGAGRADKLRTASVQGMLVHPGWHAVVPSDYAITQVLLALEAGQLDLPLSGLGLGGCQSLRDLTCFPDALSKKMLLEMTSRVVNGMSFRQFAGDTADQATLKYTGAVCMMASVVFHVKGDQRFLSKDLRSDTPVNNATLPADLTYAQEVLQLDSHQIDMARHVWKQSQARLSSLRAERAELIAQVNLYDAEPEAWQATTPYTRPRTETLIQQTAALAENAVLEQEVLRHASRIFAWQVCTPDAVARAICHNFPALPNSSAALQAIAAATSERVV</sequence>
<feature type="region of interest" description="Disordered" evidence="1">
    <location>
        <begin position="30"/>
        <end position="109"/>
    </location>
</feature>
<name>A0AAW1QX10_9CHLO</name>
<dbReference type="Proteomes" id="UP001438707">
    <property type="component" value="Unassembled WGS sequence"/>
</dbReference>
<accession>A0AAW1QX10</accession>
<protein>
    <submittedName>
        <fullName evidence="2">Uncharacterized protein</fullName>
    </submittedName>
</protein>
<evidence type="ECO:0000313" key="3">
    <source>
        <dbReference type="Proteomes" id="UP001438707"/>
    </source>
</evidence>
<evidence type="ECO:0000256" key="1">
    <source>
        <dbReference type="SAM" id="MobiDB-lite"/>
    </source>
</evidence>
<proteinExistence type="predicted"/>
<keyword evidence="3" id="KW-1185">Reference proteome</keyword>
<comment type="caution">
    <text evidence="2">The sequence shown here is derived from an EMBL/GenBank/DDBJ whole genome shotgun (WGS) entry which is preliminary data.</text>
</comment>
<reference evidence="2 3" key="1">
    <citation type="journal article" date="2024" name="Nat. Commun.">
        <title>Phylogenomics reveals the evolutionary origins of lichenization in chlorophyte algae.</title>
        <authorList>
            <person name="Puginier C."/>
            <person name="Libourel C."/>
            <person name="Otte J."/>
            <person name="Skaloud P."/>
            <person name="Haon M."/>
            <person name="Grisel S."/>
            <person name="Petersen M."/>
            <person name="Berrin J.G."/>
            <person name="Delaux P.M."/>
            <person name="Dal Grande F."/>
            <person name="Keller J."/>
        </authorList>
    </citation>
    <scope>NUCLEOTIDE SEQUENCE [LARGE SCALE GENOMIC DNA]</scope>
    <source>
        <strain evidence="2 3">SAG 2145</strain>
    </source>
</reference>
<dbReference type="AlphaFoldDB" id="A0AAW1QX10"/>